<feature type="transmembrane region" description="Helical" evidence="1">
    <location>
        <begin position="230"/>
        <end position="256"/>
    </location>
</feature>
<dbReference type="EMBL" id="JAINDJ010000002">
    <property type="protein sequence ID" value="KAG9456874.1"/>
    <property type="molecule type" value="Genomic_DNA"/>
</dbReference>
<dbReference type="PANTHER" id="PTHR34116:SF2">
    <property type="entry name" value="THH1_TOM1_TOM3 DOMAIN-CONTAINING PROTEIN"/>
    <property type="match status" value="1"/>
</dbReference>
<evidence type="ECO:0000313" key="2">
    <source>
        <dbReference type="EMBL" id="KAG9456874.1"/>
    </source>
</evidence>
<dbReference type="PANTHER" id="PTHR34116">
    <property type="entry name" value="PLASMINOGEN ACTIVATOR INHIBITOR"/>
    <property type="match status" value="1"/>
</dbReference>
<feature type="transmembrane region" description="Helical" evidence="1">
    <location>
        <begin position="201"/>
        <end position="224"/>
    </location>
</feature>
<evidence type="ECO:0000313" key="3">
    <source>
        <dbReference type="Proteomes" id="UP000825729"/>
    </source>
</evidence>
<keyword evidence="3" id="KW-1185">Reference proteome</keyword>
<accession>A0AAV7F878</accession>
<feature type="transmembrane region" description="Helical" evidence="1">
    <location>
        <begin position="62"/>
        <end position="83"/>
    </location>
</feature>
<keyword evidence="1" id="KW-1133">Transmembrane helix</keyword>
<evidence type="ECO:0000256" key="1">
    <source>
        <dbReference type="SAM" id="Phobius"/>
    </source>
</evidence>
<dbReference type="AlphaFoldDB" id="A0AAV7F878"/>
<keyword evidence="1" id="KW-0812">Transmembrane</keyword>
<feature type="transmembrane region" description="Helical" evidence="1">
    <location>
        <begin position="104"/>
        <end position="124"/>
    </location>
</feature>
<protein>
    <submittedName>
        <fullName evidence="2">Uncharacterized protein</fullName>
    </submittedName>
</protein>
<proteinExistence type="predicted"/>
<keyword evidence="1" id="KW-0472">Membrane</keyword>
<reference evidence="2 3" key="1">
    <citation type="submission" date="2021-07" db="EMBL/GenBank/DDBJ databases">
        <title>The Aristolochia fimbriata genome: insights into angiosperm evolution, floral development and chemical biosynthesis.</title>
        <authorList>
            <person name="Jiao Y."/>
        </authorList>
    </citation>
    <scope>NUCLEOTIDE SEQUENCE [LARGE SCALE GENOMIC DNA]</scope>
    <source>
        <strain evidence="2">IBCAS-2021</strain>
        <tissue evidence="2">Leaf</tissue>
    </source>
</reference>
<gene>
    <name evidence="2" type="ORF">H6P81_001382</name>
</gene>
<sequence>MPDISRVCLSKQKRKWFPEEKKFIIVTYRRLLIEIIRLTFLKGSGRALHSLSLKWQENICKLYILSNLGFAEPSLFLTLGLLLHASLQRRDLGTLSPRWNRKTFTYVLLFCFPVFVAQLVLILIGSKLNNEKQYIRMLPKYFTSTSVSSKVEGYIDTALCTYPLLNTILHGFFAIVVVFYFVYLGVRMVSLVINKSLRRRVYVLIVSIVGLLPFRVLFLGFSVLSHPGKFAFEVLVFSAFFLLTSCSAVGICLLVYCPVADSLVLRTFQRLETEDWSGPGLLNNTDESNVATQSLLEAVSTSAGRNSDASMKGGSISFRTMIKDEGVQGGLDELGLFSSNTHSFFSPPGSPLPGRPMIPLRDFTDY</sequence>
<organism evidence="2 3">
    <name type="scientific">Aristolochia fimbriata</name>
    <name type="common">White veined hardy Dutchman's pipe vine</name>
    <dbReference type="NCBI Taxonomy" id="158543"/>
    <lineage>
        <taxon>Eukaryota</taxon>
        <taxon>Viridiplantae</taxon>
        <taxon>Streptophyta</taxon>
        <taxon>Embryophyta</taxon>
        <taxon>Tracheophyta</taxon>
        <taxon>Spermatophyta</taxon>
        <taxon>Magnoliopsida</taxon>
        <taxon>Magnoliidae</taxon>
        <taxon>Piperales</taxon>
        <taxon>Aristolochiaceae</taxon>
        <taxon>Aristolochia</taxon>
    </lineage>
</organism>
<comment type="caution">
    <text evidence="2">The sequence shown here is derived from an EMBL/GenBank/DDBJ whole genome shotgun (WGS) entry which is preliminary data.</text>
</comment>
<dbReference type="Proteomes" id="UP000825729">
    <property type="component" value="Unassembled WGS sequence"/>
</dbReference>
<name>A0AAV7F878_ARIFI</name>
<feature type="transmembrane region" description="Helical" evidence="1">
    <location>
        <begin position="168"/>
        <end position="189"/>
    </location>
</feature>